<organism evidence="1 2">
    <name type="scientific">Rhodopirellula maiorica SM1</name>
    <dbReference type="NCBI Taxonomy" id="1265738"/>
    <lineage>
        <taxon>Bacteria</taxon>
        <taxon>Pseudomonadati</taxon>
        <taxon>Planctomycetota</taxon>
        <taxon>Planctomycetia</taxon>
        <taxon>Pirellulales</taxon>
        <taxon>Pirellulaceae</taxon>
        <taxon>Novipirellula</taxon>
    </lineage>
</organism>
<dbReference type="AlphaFoldDB" id="M5RUJ1"/>
<reference evidence="1 2" key="1">
    <citation type="journal article" date="2013" name="Mar. Genomics">
        <title>Expression of sulfatases in Rhodopirellula baltica and the diversity of sulfatases in the genus Rhodopirellula.</title>
        <authorList>
            <person name="Wegner C.E."/>
            <person name="Richter-Heitmann T."/>
            <person name="Klindworth A."/>
            <person name="Klockow C."/>
            <person name="Richter M."/>
            <person name="Achstetter T."/>
            <person name="Glockner F.O."/>
            <person name="Harder J."/>
        </authorList>
    </citation>
    <scope>NUCLEOTIDE SEQUENCE [LARGE SCALE GENOMIC DNA]</scope>
    <source>
        <strain evidence="1 2">SM1</strain>
    </source>
</reference>
<accession>M5RUJ1</accession>
<dbReference type="Proteomes" id="UP000011991">
    <property type="component" value="Unassembled WGS sequence"/>
</dbReference>
<dbReference type="PATRIC" id="fig|1265738.3.peg.4016"/>
<sequence length="51" mass="5725">MQTIVADFAKNPYASDRGGRGYESPVLQDSLLRPIRGIGEHGVWLLKLRLE</sequence>
<evidence type="ECO:0000313" key="2">
    <source>
        <dbReference type="Proteomes" id="UP000011991"/>
    </source>
</evidence>
<keyword evidence="2" id="KW-1185">Reference proteome</keyword>
<gene>
    <name evidence="1" type="ORF">RMSM_04013</name>
</gene>
<protein>
    <submittedName>
        <fullName evidence="1">Uncharacterized protein</fullName>
    </submittedName>
</protein>
<comment type="caution">
    <text evidence="1">The sequence shown here is derived from an EMBL/GenBank/DDBJ whole genome shotgun (WGS) entry which is preliminary data.</text>
</comment>
<name>M5RUJ1_9BACT</name>
<proteinExistence type="predicted"/>
<dbReference type="EMBL" id="ANOG01000578">
    <property type="protein sequence ID" value="EMI19062.1"/>
    <property type="molecule type" value="Genomic_DNA"/>
</dbReference>
<evidence type="ECO:0000313" key="1">
    <source>
        <dbReference type="EMBL" id="EMI19062.1"/>
    </source>
</evidence>